<dbReference type="EMBL" id="JAUQYP010000001">
    <property type="protein sequence ID" value="MDO8106546.1"/>
    <property type="molecule type" value="Genomic_DNA"/>
</dbReference>
<evidence type="ECO:0000313" key="3">
    <source>
        <dbReference type="EMBL" id="MDO8106546.1"/>
    </source>
</evidence>
<dbReference type="Pfam" id="PF01569">
    <property type="entry name" value="PAP2"/>
    <property type="match status" value="1"/>
</dbReference>
<comment type="caution">
    <text evidence="3">The sequence shown here is derived from an EMBL/GenBank/DDBJ whole genome shotgun (WGS) entry which is preliminary data.</text>
</comment>
<feature type="transmembrane region" description="Helical" evidence="1">
    <location>
        <begin position="216"/>
        <end position="241"/>
    </location>
</feature>
<evidence type="ECO:0000256" key="1">
    <source>
        <dbReference type="SAM" id="Phobius"/>
    </source>
</evidence>
<dbReference type="Proteomes" id="UP001232536">
    <property type="component" value="Unassembled WGS sequence"/>
</dbReference>
<dbReference type="RefSeq" id="WP_304600198.1">
    <property type="nucleotide sequence ID" value="NZ_JAUQYP010000001.1"/>
</dbReference>
<evidence type="ECO:0000259" key="2">
    <source>
        <dbReference type="Pfam" id="PF01569"/>
    </source>
</evidence>
<feature type="transmembrane region" description="Helical" evidence="1">
    <location>
        <begin position="20"/>
        <end position="44"/>
    </location>
</feature>
<keyword evidence="1" id="KW-0812">Transmembrane</keyword>
<feature type="transmembrane region" description="Helical" evidence="1">
    <location>
        <begin position="64"/>
        <end position="87"/>
    </location>
</feature>
<protein>
    <submittedName>
        <fullName evidence="3">Phosphatase PAP2 family protein</fullName>
    </submittedName>
</protein>
<dbReference type="SUPFAM" id="SSF48317">
    <property type="entry name" value="Acid phosphatase/Vanadium-dependent haloperoxidase"/>
    <property type="match status" value="1"/>
</dbReference>
<feature type="domain" description="Phosphatidic acid phosphatase type 2/haloperoxidase" evidence="2">
    <location>
        <begin position="107"/>
        <end position="201"/>
    </location>
</feature>
<dbReference type="InterPro" id="IPR000326">
    <property type="entry name" value="PAP2/HPO"/>
</dbReference>
<keyword evidence="1" id="KW-1133">Transmembrane helix</keyword>
<feature type="transmembrane region" description="Helical" evidence="1">
    <location>
        <begin position="159"/>
        <end position="180"/>
    </location>
</feature>
<accession>A0ABT9D6T7</accession>
<feature type="transmembrane region" description="Helical" evidence="1">
    <location>
        <begin position="253"/>
        <end position="281"/>
    </location>
</feature>
<dbReference type="InterPro" id="IPR036938">
    <property type="entry name" value="PAP2/HPO_sf"/>
</dbReference>
<sequence>MTEPARAVPMADLGHRAPALAVAVLSAFGVAVVHLLFVTSVTGRRVDGAALSGADEVPGRLWDAAARVLEVVSVPFVVVVVLVTMLLAVLRRRVALAVQVAVLVVGANVTTQVLKNYLVRPDLGLADRIANSLPSGHTTVAASAGAALVLAVPRRFRAAAAVVAAGYTTVTGVATLIAGWHRPADAVAAVLVVLGWAGLVAAFGPRGSGVGQAGHVRAPAALLVGLAVVLAGLSVVAFLQVADATVLGHSQLVVAAVGGSMGIAAAACAAFGVLLAIVAAADPRDR</sequence>
<proteinExistence type="predicted"/>
<reference evidence="3 4" key="1">
    <citation type="submission" date="2023-07" db="EMBL/GenBank/DDBJ databases">
        <title>Description of novel actinomycetes strains, isolated from tidal flat sediment.</title>
        <authorList>
            <person name="Lu C."/>
        </authorList>
    </citation>
    <scope>NUCLEOTIDE SEQUENCE [LARGE SCALE GENOMIC DNA]</scope>
    <source>
        <strain evidence="3 4">SYSU T00b441</strain>
    </source>
</reference>
<dbReference type="Gene3D" id="1.20.144.10">
    <property type="entry name" value="Phosphatidic acid phosphatase type 2/haloperoxidase"/>
    <property type="match status" value="1"/>
</dbReference>
<keyword evidence="4" id="KW-1185">Reference proteome</keyword>
<gene>
    <name evidence="3" type="ORF">Q6348_04970</name>
</gene>
<feature type="transmembrane region" description="Helical" evidence="1">
    <location>
        <begin position="134"/>
        <end position="152"/>
    </location>
</feature>
<organism evidence="3 4">
    <name type="scientific">Actinotalea lenta</name>
    <dbReference type="NCBI Taxonomy" id="3064654"/>
    <lineage>
        <taxon>Bacteria</taxon>
        <taxon>Bacillati</taxon>
        <taxon>Actinomycetota</taxon>
        <taxon>Actinomycetes</taxon>
        <taxon>Micrococcales</taxon>
        <taxon>Cellulomonadaceae</taxon>
        <taxon>Actinotalea</taxon>
    </lineage>
</organism>
<keyword evidence="1" id="KW-0472">Membrane</keyword>
<feature type="transmembrane region" description="Helical" evidence="1">
    <location>
        <begin position="94"/>
        <end position="114"/>
    </location>
</feature>
<feature type="transmembrane region" description="Helical" evidence="1">
    <location>
        <begin position="186"/>
        <end position="204"/>
    </location>
</feature>
<evidence type="ECO:0000313" key="4">
    <source>
        <dbReference type="Proteomes" id="UP001232536"/>
    </source>
</evidence>
<name>A0ABT9D6T7_9CELL</name>